<feature type="compositionally biased region" description="Basic and acidic residues" evidence="1">
    <location>
        <begin position="68"/>
        <end position="83"/>
    </location>
</feature>
<evidence type="ECO:0008006" key="5">
    <source>
        <dbReference type="Google" id="ProtNLM"/>
    </source>
</evidence>
<accession>A0A955HYA3</accession>
<protein>
    <recommendedName>
        <fullName evidence="5">PilN domain-containing protein</fullName>
    </recommendedName>
</protein>
<keyword evidence="2" id="KW-1133">Transmembrane helix</keyword>
<evidence type="ECO:0000313" key="3">
    <source>
        <dbReference type="EMBL" id="MCA9375255.1"/>
    </source>
</evidence>
<dbReference type="EMBL" id="JAGQLM010000127">
    <property type="protein sequence ID" value="MCA9375255.1"/>
    <property type="molecule type" value="Genomic_DNA"/>
</dbReference>
<feature type="compositionally biased region" description="Basic and acidic residues" evidence="1">
    <location>
        <begin position="1"/>
        <end position="19"/>
    </location>
</feature>
<dbReference type="AlphaFoldDB" id="A0A955HYA3"/>
<evidence type="ECO:0000256" key="1">
    <source>
        <dbReference type="SAM" id="MobiDB-lite"/>
    </source>
</evidence>
<feature type="transmembrane region" description="Helical" evidence="2">
    <location>
        <begin position="121"/>
        <end position="143"/>
    </location>
</feature>
<comment type="caution">
    <text evidence="3">The sequence shown here is derived from an EMBL/GenBank/DDBJ whole genome shotgun (WGS) entry which is preliminary data.</text>
</comment>
<sequence>MTPEEIKKKAAELQTEKESLPQNGLQKAVGEKPSEVSKPANSADPATESKKQTPDANDEKSQSGSESNSKKAPKDTSAKSSTQKKEKDFISTIYFGNGINLVPILSDEEEKLEEKKLNFNYFGAFVLLFLAILALVLIGIKAYNQSELSNEKSSLAAAEKEFRGKSDIIQANNSILRRVDLYQNIEAATFSPKEALLYWQELFGKFGTISKIELTSGLNFQISGSASNLTEVSRLWHLLSVDERVARVNLDSVDTAYVDETTSGKKASYTFTGELNFDYFSSEALRPQ</sequence>
<evidence type="ECO:0000256" key="2">
    <source>
        <dbReference type="SAM" id="Phobius"/>
    </source>
</evidence>
<organism evidence="3 4">
    <name type="scientific">Candidatus Dojkabacteria bacterium</name>
    <dbReference type="NCBI Taxonomy" id="2099670"/>
    <lineage>
        <taxon>Bacteria</taxon>
        <taxon>Candidatus Dojkabacteria</taxon>
    </lineage>
</organism>
<gene>
    <name evidence="3" type="ORF">KC622_02915</name>
</gene>
<keyword evidence="2" id="KW-0472">Membrane</keyword>
<proteinExistence type="predicted"/>
<reference evidence="3" key="1">
    <citation type="submission" date="2020-04" db="EMBL/GenBank/DDBJ databases">
        <authorList>
            <person name="Zhang T."/>
        </authorList>
    </citation>
    <scope>NUCLEOTIDE SEQUENCE</scope>
    <source>
        <strain evidence="3">HKST-UBA16</strain>
    </source>
</reference>
<feature type="region of interest" description="Disordered" evidence="1">
    <location>
        <begin position="1"/>
        <end position="83"/>
    </location>
</feature>
<feature type="compositionally biased region" description="Basic and acidic residues" evidence="1">
    <location>
        <begin position="47"/>
        <end position="61"/>
    </location>
</feature>
<reference evidence="3" key="2">
    <citation type="journal article" date="2021" name="Microbiome">
        <title>Successional dynamics and alternative stable states in a saline activated sludge microbial community over 9 years.</title>
        <authorList>
            <person name="Wang Y."/>
            <person name="Ye J."/>
            <person name="Ju F."/>
            <person name="Liu L."/>
            <person name="Boyd J.A."/>
            <person name="Deng Y."/>
            <person name="Parks D.H."/>
            <person name="Jiang X."/>
            <person name="Yin X."/>
            <person name="Woodcroft B.J."/>
            <person name="Tyson G.W."/>
            <person name="Hugenholtz P."/>
            <person name="Polz M.F."/>
            <person name="Zhang T."/>
        </authorList>
    </citation>
    <scope>NUCLEOTIDE SEQUENCE</scope>
    <source>
        <strain evidence="3">HKST-UBA16</strain>
    </source>
</reference>
<keyword evidence="2" id="KW-0812">Transmembrane</keyword>
<name>A0A955HYA3_9BACT</name>
<dbReference type="Proteomes" id="UP000748332">
    <property type="component" value="Unassembled WGS sequence"/>
</dbReference>
<evidence type="ECO:0000313" key="4">
    <source>
        <dbReference type="Proteomes" id="UP000748332"/>
    </source>
</evidence>